<reference evidence="9" key="1">
    <citation type="journal article" date="2023" name="Commun. Biol.">
        <title>Genome analysis of Parmales, the sister group of diatoms, reveals the evolutionary specialization of diatoms from phago-mixotrophs to photoautotrophs.</title>
        <authorList>
            <person name="Ban H."/>
            <person name="Sato S."/>
            <person name="Yoshikawa S."/>
            <person name="Yamada K."/>
            <person name="Nakamura Y."/>
            <person name="Ichinomiya M."/>
            <person name="Sato N."/>
            <person name="Blanc-Mathieu R."/>
            <person name="Endo H."/>
            <person name="Kuwata A."/>
            <person name="Ogata H."/>
        </authorList>
    </citation>
    <scope>NUCLEOTIDE SEQUENCE [LARGE SCALE GENOMIC DNA]</scope>
</reference>
<dbReference type="PROSITE" id="PS00678">
    <property type="entry name" value="WD_REPEATS_1"/>
    <property type="match status" value="1"/>
</dbReference>
<feature type="repeat" description="WD" evidence="4">
    <location>
        <begin position="697"/>
        <end position="738"/>
    </location>
</feature>
<feature type="repeat" description="WD" evidence="4">
    <location>
        <begin position="739"/>
        <end position="771"/>
    </location>
</feature>
<feature type="domain" description="Small-subunit processome Utp12" evidence="7">
    <location>
        <begin position="886"/>
        <end position="983"/>
    </location>
</feature>
<feature type="transmembrane region" description="Helical" evidence="6">
    <location>
        <begin position="916"/>
        <end position="938"/>
    </location>
</feature>
<keyword evidence="6" id="KW-0812">Transmembrane</keyword>
<dbReference type="InterPro" id="IPR019775">
    <property type="entry name" value="WD40_repeat_CS"/>
</dbReference>
<evidence type="ECO:0000256" key="3">
    <source>
        <dbReference type="ARBA" id="ARBA00038229"/>
    </source>
</evidence>
<evidence type="ECO:0000313" key="8">
    <source>
        <dbReference type="EMBL" id="GMI28336.1"/>
    </source>
</evidence>
<evidence type="ECO:0000256" key="6">
    <source>
        <dbReference type="SAM" id="Phobius"/>
    </source>
</evidence>
<feature type="compositionally biased region" description="Basic residues" evidence="5">
    <location>
        <begin position="336"/>
        <end position="347"/>
    </location>
</feature>
<dbReference type="Gene3D" id="2.130.10.10">
    <property type="entry name" value="YVTN repeat-like/Quinoprotein amine dehydrogenase"/>
    <property type="match status" value="3"/>
</dbReference>
<proteinExistence type="inferred from homology"/>
<dbReference type="GO" id="GO:0034388">
    <property type="term" value="C:Pwp2p-containing subcomplex of 90S preribosome"/>
    <property type="evidence" value="ECO:0007669"/>
    <property type="project" value="TreeGrafter"/>
</dbReference>
<comment type="similarity">
    <text evidence="3">Belongs to the WD repeat WDR3/UTP12 family.</text>
</comment>
<feature type="repeat" description="WD" evidence="4">
    <location>
        <begin position="557"/>
        <end position="600"/>
    </location>
</feature>
<accession>A0A9W7G1U6</accession>
<gene>
    <name evidence="8" type="ORF">TrCOL_g13070</name>
</gene>
<comment type="caution">
    <text evidence="8">The sequence shown here is derived from an EMBL/GenBank/DDBJ whole genome shotgun (WGS) entry which is preliminary data.</text>
</comment>
<dbReference type="InterPro" id="IPR007148">
    <property type="entry name" value="SSU_processome_Utp12"/>
</dbReference>
<feature type="repeat" description="WD" evidence="4">
    <location>
        <begin position="147"/>
        <end position="180"/>
    </location>
</feature>
<dbReference type="CDD" id="cd00200">
    <property type="entry name" value="WD40"/>
    <property type="match status" value="1"/>
</dbReference>
<dbReference type="PANTHER" id="PTHR19853">
    <property type="entry name" value="WD REPEAT CONTAINING PROTEIN 3 WDR3"/>
    <property type="match status" value="1"/>
</dbReference>
<dbReference type="EMBL" id="BRYA01000661">
    <property type="protein sequence ID" value="GMI28336.1"/>
    <property type="molecule type" value="Genomic_DNA"/>
</dbReference>
<dbReference type="GO" id="GO:0030515">
    <property type="term" value="F:snoRNA binding"/>
    <property type="evidence" value="ECO:0007669"/>
    <property type="project" value="TreeGrafter"/>
</dbReference>
<dbReference type="SMART" id="SM00320">
    <property type="entry name" value="WD40"/>
    <property type="match status" value="9"/>
</dbReference>
<dbReference type="Pfam" id="PF25172">
    <property type="entry name" value="Beta-prop_WDR3_2nd"/>
    <property type="match status" value="1"/>
</dbReference>
<dbReference type="GO" id="GO:0032040">
    <property type="term" value="C:small-subunit processome"/>
    <property type="evidence" value="ECO:0007669"/>
    <property type="project" value="TreeGrafter"/>
</dbReference>
<dbReference type="Proteomes" id="UP001165065">
    <property type="component" value="Unassembled WGS sequence"/>
</dbReference>
<dbReference type="InterPro" id="IPR036322">
    <property type="entry name" value="WD40_repeat_dom_sf"/>
</dbReference>
<evidence type="ECO:0000313" key="9">
    <source>
        <dbReference type="Proteomes" id="UP001165065"/>
    </source>
</evidence>
<evidence type="ECO:0000256" key="2">
    <source>
        <dbReference type="ARBA" id="ARBA00022737"/>
    </source>
</evidence>
<keyword evidence="6" id="KW-0472">Membrane</keyword>
<organism evidence="8 9">
    <name type="scientific">Triparma columacea</name>
    <dbReference type="NCBI Taxonomy" id="722753"/>
    <lineage>
        <taxon>Eukaryota</taxon>
        <taxon>Sar</taxon>
        <taxon>Stramenopiles</taxon>
        <taxon>Ochrophyta</taxon>
        <taxon>Bolidophyceae</taxon>
        <taxon>Parmales</taxon>
        <taxon>Triparmaceae</taxon>
        <taxon>Triparma</taxon>
    </lineage>
</organism>
<keyword evidence="6" id="KW-1133">Transmembrane helix</keyword>
<dbReference type="Pfam" id="PF00400">
    <property type="entry name" value="WD40"/>
    <property type="match status" value="1"/>
</dbReference>
<dbReference type="PANTHER" id="PTHR19853:SF0">
    <property type="entry name" value="WD REPEAT-CONTAINING PROTEIN 3"/>
    <property type="match status" value="1"/>
</dbReference>
<dbReference type="InterPro" id="IPR020472">
    <property type="entry name" value="WD40_PAC1"/>
</dbReference>
<keyword evidence="1 4" id="KW-0853">WD repeat</keyword>
<dbReference type="InterPro" id="IPR001680">
    <property type="entry name" value="WD40_rpt"/>
</dbReference>
<evidence type="ECO:0000256" key="4">
    <source>
        <dbReference type="PROSITE-ProRule" id="PRU00221"/>
    </source>
</evidence>
<keyword evidence="2" id="KW-0677">Repeat</keyword>
<dbReference type="OrthoDB" id="407922at2759"/>
<feature type="repeat" description="WD" evidence="4">
    <location>
        <begin position="655"/>
        <end position="696"/>
    </location>
</feature>
<dbReference type="GO" id="GO:0030490">
    <property type="term" value="P:maturation of SSU-rRNA"/>
    <property type="evidence" value="ECO:0007669"/>
    <property type="project" value="TreeGrafter"/>
</dbReference>
<feature type="region of interest" description="Disordered" evidence="5">
    <location>
        <begin position="336"/>
        <end position="387"/>
    </location>
</feature>
<feature type="compositionally biased region" description="Acidic residues" evidence="5">
    <location>
        <begin position="367"/>
        <end position="378"/>
    </location>
</feature>
<dbReference type="PROSITE" id="PS50082">
    <property type="entry name" value="WD_REPEATS_2"/>
    <property type="match status" value="5"/>
</dbReference>
<feature type="region of interest" description="Disordered" evidence="5">
    <location>
        <begin position="794"/>
        <end position="825"/>
    </location>
</feature>
<dbReference type="PROSITE" id="PS50294">
    <property type="entry name" value="WD_REPEATS_REGION"/>
    <property type="match status" value="4"/>
</dbReference>
<dbReference type="PRINTS" id="PR00320">
    <property type="entry name" value="GPROTEINBRPT"/>
</dbReference>
<evidence type="ECO:0000256" key="1">
    <source>
        <dbReference type="ARBA" id="ARBA00022574"/>
    </source>
</evidence>
<dbReference type="Pfam" id="PF04003">
    <property type="entry name" value="Utp12"/>
    <property type="match status" value="1"/>
</dbReference>
<dbReference type="InterPro" id="IPR051570">
    <property type="entry name" value="TBC1_cilium_biogenesis"/>
</dbReference>
<dbReference type="InterPro" id="IPR015943">
    <property type="entry name" value="WD40/YVTN_repeat-like_dom_sf"/>
</dbReference>
<sequence length="1030" mass="110844">MSINKTYLRYSLSSTLGTLTSHTSITPSSTTTTLTLNNQPYILTPSSNHASITNLRLNKVVARIFPNNNDKLGDKRTQTSSVITCVHGVVEETNHDLFIASGWNNGSVTVHRVPVSAVTEGEGVGLINSLLTDETKSSSSNYETTVFNGHVGNVTCLKFKSWETSTLASGGSDGGVVVWDCLAETGVYKLRGSGTGAIAELEWTKDSKGRELLAAVGKGGEIRIWDLEGRACVQTLVGGIGGIAVGGDGMGRIYGAGEGRIKVWAWGEGGEEGGEEEEGIYGYMGGVDMGRVGKGDIVSFVAAGSGGGGGGEMIAVGGGKEAEVWAVRTVAETERRRKRRIKRRREKEKRGEKVTDDDSDNGRGILDDEGEEADEAGEGEVTTHEDSYAGIEGVKAVDLLYLTCTVKGGGKVRGGSWVEKGEKGGGRRLVLAVGNGIEVHGVGKGEEGEVINSTLITSLTLPGHVSPLRSVFLSSDSTLACCLGKGMMKLWDVENRVAVRDVPLSLSPPRQGDKRSKPSYGLAGTFVGTGMRAAVGTKEGALAIVDAGSGEVEDKDLEAHSGEVWTVAATRMEKEGEEIDVLATGGKDGEVKIWEIEEGEGGRGELVHAKTLKMTDDVVKVGFSYVGDKRLLFVSTLDSTVKVFFLDTLKFFLSLYGHKLPALGLDCADDDSILASGGADKSIKIWGLDFGDCHRSLYGHTDSVTSVSFVRGTHCFFSGGKEGTVRYWDADTFQQILRLGGHQGSVNSLAVSGTTGFVVTGGADLTMRVWERTHDIVFLEEEREREIDRMYDEKEGRRGEVKVGGGEEEEEGDEDEGGGGVQSSDAVRKTVMSMEGGDRIVAALDLADAETKNMLELRATNDKRKAKGVEPLTFAKNPLLMGMTPSEYVLWNLRTIRAADLEQAVLVLPMIKVERIMFYFIDLLVLGVGVEVVARAAVSLLRQHRRGVVANKSMAGTLGRLRRIMRKRLEQRRDECGYNLAASRSVARERKERKEEREGFGEVDQEEIWGKIGLGSDVAAALEGRKRRKN</sequence>
<evidence type="ECO:0000256" key="5">
    <source>
        <dbReference type="SAM" id="MobiDB-lite"/>
    </source>
</evidence>
<name>A0A9W7G1U6_9STRA</name>
<feature type="compositionally biased region" description="Acidic residues" evidence="5">
    <location>
        <begin position="806"/>
        <end position="817"/>
    </location>
</feature>
<dbReference type="SUPFAM" id="SSF50978">
    <property type="entry name" value="WD40 repeat-like"/>
    <property type="match status" value="2"/>
</dbReference>
<protein>
    <recommendedName>
        <fullName evidence="7">Small-subunit processome Utp12 domain-containing protein</fullName>
    </recommendedName>
</protein>
<dbReference type="AlphaFoldDB" id="A0A9W7G1U6"/>
<evidence type="ECO:0000259" key="7">
    <source>
        <dbReference type="Pfam" id="PF04003"/>
    </source>
</evidence>
<keyword evidence="9" id="KW-1185">Reference proteome</keyword>